<protein>
    <submittedName>
        <fullName evidence="1">Uncharacterized protein</fullName>
    </submittedName>
</protein>
<accession>A0A347WFS4</accession>
<evidence type="ECO:0000313" key="1">
    <source>
        <dbReference type="EMBL" id="AXY23717.1"/>
    </source>
</evidence>
<sequence length="73" mass="8062">MKLVSMATDNLKDEGEISRLVHELEPIIGVIGEQMLLAFRIIRASALSDGLPLNKCLPLSTARWHQQPVLPVS</sequence>
<dbReference type="Proteomes" id="UP000264120">
    <property type="component" value="Chromosome"/>
</dbReference>
<dbReference type="AlphaFoldDB" id="A0A347WFS4"/>
<dbReference type="EMBL" id="CP023036">
    <property type="protein sequence ID" value="AXY23717.1"/>
    <property type="molecule type" value="Genomic_DNA"/>
</dbReference>
<keyword evidence="2" id="KW-1185">Reference proteome</keyword>
<gene>
    <name evidence="1" type="ORF">CD178_02973</name>
</gene>
<proteinExistence type="predicted"/>
<name>A0A347WFS4_9PROT</name>
<dbReference type="KEGG" id="ksc:CD178_02973"/>
<evidence type="ECO:0000313" key="2">
    <source>
        <dbReference type="Proteomes" id="UP000264120"/>
    </source>
</evidence>
<organism evidence="1 2">
    <name type="scientific">Komagataeibacter saccharivorans</name>
    <dbReference type="NCBI Taxonomy" id="265959"/>
    <lineage>
        <taxon>Bacteria</taxon>
        <taxon>Pseudomonadati</taxon>
        <taxon>Pseudomonadota</taxon>
        <taxon>Alphaproteobacteria</taxon>
        <taxon>Acetobacterales</taxon>
        <taxon>Acetobacteraceae</taxon>
        <taxon>Komagataeibacter</taxon>
    </lineage>
</organism>
<reference evidence="1 2" key="1">
    <citation type="submission" date="2017-08" db="EMBL/GenBank/DDBJ databases">
        <title>Complete genome sequence of Gluconacetobacter saccharivorans CV1 isolated from Fermented Vinegar.</title>
        <authorList>
            <person name="Kim S.-Y."/>
        </authorList>
    </citation>
    <scope>NUCLEOTIDE SEQUENCE [LARGE SCALE GENOMIC DNA]</scope>
    <source>
        <strain evidence="1 2">CV1</strain>
    </source>
</reference>